<dbReference type="Pfam" id="PF13529">
    <property type="entry name" value="Peptidase_C39_2"/>
    <property type="match status" value="1"/>
</dbReference>
<dbReference type="EMBL" id="AWSJ01000226">
    <property type="protein sequence ID" value="ERI08145.1"/>
    <property type="molecule type" value="Genomic_DNA"/>
</dbReference>
<dbReference type="eggNOG" id="COG4990">
    <property type="taxonomic scope" value="Bacteria"/>
</dbReference>
<keyword evidence="4" id="KW-1185">Reference proteome</keyword>
<dbReference type="STRING" id="649747.HMPREF0083_03773"/>
<dbReference type="PATRIC" id="fig|649747.3.peg.3423"/>
<feature type="transmembrane region" description="Helical" evidence="1">
    <location>
        <begin position="66"/>
        <end position="87"/>
    </location>
</feature>
<dbReference type="HOGENOM" id="CLU_741131_0_0_9"/>
<comment type="caution">
    <text evidence="3">The sequence shown here is derived from an EMBL/GenBank/DDBJ whole genome shotgun (WGS) entry which is preliminary data.</text>
</comment>
<dbReference type="InterPro" id="IPR039563">
    <property type="entry name" value="Peptidase_C39_single_dom"/>
</dbReference>
<dbReference type="InterPro" id="IPR039564">
    <property type="entry name" value="Peptidase_C39-like"/>
</dbReference>
<gene>
    <name evidence="3" type="ORF">HMPREF0083_03773</name>
</gene>
<keyword evidence="1" id="KW-1133">Transmembrane helix</keyword>
<dbReference type="AlphaFoldDB" id="U1WZK2"/>
<evidence type="ECO:0000259" key="2">
    <source>
        <dbReference type="Pfam" id="PF13529"/>
    </source>
</evidence>
<keyword evidence="1" id="KW-0812">Transmembrane</keyword>
<dbReference type="Proteomes" id="UP000016511">
    <property type="component" value="Unassembled WGS sequence"/>
</dbReference>
<feature type="transmembrane region" description="Helical" evidence="1">
    <location>
        <begin position="12"/>
        <end position="31"/>
    </location>
</feature>
<dbReference type="CDD" id="cd02549">
    <property type="entry name" value="Peptidase_C39A"/>
    <property type="match status" value="1"/>
</dbReference>
<accession>U1WZK2</accession>
<evidence type="ECO:0000313" key="4">
    <source>
        <dbReference type="Proteomes" id="UP000016511"/>
    </source>
</evidence>
<reference evidence="3 4" key="1">
    <citation type="submission" date="2013-08" db="EMBL/GenBank/DDBJ databases">
        <authorList>
            <person name="Weinstock G."/>
            <person name="Sodergren E."/>
            <person name="Wylie T."/>
            <person name="Fulton L."/>
            <person name="Fulton R."/>
            <person name="Fronick C."/>
            <person name="O'Laughlin M."/>
            <person name="Godfrey J."/>
            <person name="Miner T."/>
            <person name="Herter B."/>
            <person name="Appelbaum E."/>
            <person name="Cordes M."/>
            <person name="Lek S."/>
            <person name="Wollam A."/>
            <person name="Pepin K.H."/>
            <person name="Palsikar V.B."/>
            <person name="Mitreva M."/>
            <person name="Wilson R.K."/>
        </authorList>
    </citation>
    <scope>NUCLEOTIDE SEQUENCE [LARGE SCALE GENOMIC DNA]</scope>
    <source>
        <strain evidence="3 4">ATCC 12856</strain>
    </source>
</reference>
<dbReference type="PANTHER" id="PTHR37806:SF1">
    <property type="entry name" value="PEPTIDASE C39-LIKE DOMAIN-CONTAINING PROTEIN"/>
    <property type="match status" value="1"/>
</dbReference>
<name>U1WZK2_ANEAE</name>
<sequence>MFTKKTRKRRIITYIFLQVFGVIYASIIFLLKLLRRIDFISETIETEDCQRKEVQRKKGRYMRRKIVFSLLSICVMILVFIAGTKILTGKSMLSMPASANKQEKTASQSSSAHSFEKHLADFVVYQKGTLLSDFDTFAEAASYAKKYKESYIQFGPTGVPIWENKVLPAEADLIDAPLISQLPELPRGCEVTSLAMLLQFANIDVGKMELADEVKKDSTSYYEKDGVIYFGNPYDGFVGDMYTFTNPGLGVYHGPIKDLAKRYLPDQVIDMTGSDFQDVLHSLSRGTPVWVISTSRFSRLPDSLFETWQTPTGPVTITYKEHSVLLTGYDEKYVYFNDPLANKKNRKMPIHSFQEAWEQMGKQAITLAEKQKS</sequence>
<dbReference type="PANTHER" id="PTHR37806">
    <property type="entry name" value="LMO0724 PROTEIN"/>
    <property type="match status" value="1"/>
</dbReference>
<keyword evidence="1" id="KW-0472">Membrane</keyword>
<evidence type="ECO:0000313" key="3">
    <source>
        <dbReference type="EMBL" id="ERI08145.1"/>
    </source>
</evidence>
<proteinExistence type="predicted"/>
<dbReference type="Gene3D" id="3.90.70.10">
    <property type="entry name" value="Cysteine proteinases"/>
    <property type="match status" value="1"/>
</dbReference>
<feature type="domain" description="Peptidase C39-like" evidence="2">
    <location>
        <begin position="175"/>
        <end position="339"/>
    </location>
</feature>
<organism evidence="3 4">
    <name type="scientific">Aneurinibacillus aneurinilyticus ATCC 12856</name>
    <dbReference type="NCBI Taxonomy" id="649747"/>
    <lineage>
        <taxon>Bacteria</taxon>
        <taxon>Bacillati</taxon>
        <taxon>Bacillota</taxon>
        <taxon>Bacilli</taxon>
        <taxon>Bacillales</taxon>
        <taxon>Paenibacillaceae</taxon>
        <taxon>Aneurinibacillus group</taxon>
        <taxon>Aneurinibacillus</taxon>
    </lineage>
</organism>
<evidence type="ECO:0000256" key="1">
    <source>
        <dbReference type="SAM" id="Phobius"/>
    </source>
</evidence>
<protein>
    <recommendedName>
        <fullName evidence="2">Peptidase C39-like domain-containing protein</fullName>
    </recommendedName>
</protein>